<dbReference type="Proteomes" id="UP000177331">
    <property type="component" value="Unassembled WGS sequence"/>
</dbReference>
<name>A0A1F7W4H4_9BACT</name>
<gene>
    <name evidence="2" type="ORF">A2318_03760</name>
</gene>
<comment type="caution">
    <text evidence="2">The sequence shown here is derived from an EMBL/GenBank/DDBJ whole genome shotgun (WGS) entry which is preliminary data.</text>
</comment>
<protein>
    <submittedName>
        <fullName evidence="2">Uncharacterized protein</fullName>
    </submittedName>
</protein>
<feature type="transmembrane region" description="Helical" evidence="1">
    <location>
        <begin position="105"/>
        <end position="127"/>
    </location>
</feature>
<evidence type="ECO:0000256" key="1">
    <source>
        <dbReference type="SAM" id="Phobius"/>
    </source>
</evidence>
<feature type="transmembrane region" description="Helical" evidence="1">
    <location>
        <begin position="45"/>
        <end position="63"/>
    </location>
</feature>
<feature type="transmembrane region" description="Helical" evidence="1">
    <location>
        <begin position="75"/>
        <end position="99"/>
    </location>
</feature>
<keyword evidence="1" id="KW-0472">Membrane</keyword>
<reference evidence="2 3" key="1">
    <citation type="journal article" date="2016" name="Nat. Commun.">
        <title>Thousands of microbial genomes shed light on interconnected biogeochemical processes in an aquifer system.</title>
        <authorList>
            <person name="Anantharaman K."/>
            <person name="Brown C.T."/>
            <person name="Hug L.A."/>
            <person name="Sharon I."/>
            <person name="Castelle C.J."/>
            <person name="Probst A.J."/>
            <person name="Thomas B.C."/>
            <person name="Singh A."/>
            <person name="Wilkins M.J."/>
            <person name="Karaoz U."/>
            <person name="Brodie E.L."/>
            <person name="Williams K.H."/>
            <person name="Hubbard S.S."/>
            <person name="Banfield J.F."/>
        </authorList>
    </citation>
    <scope>NUCLEOTIDE SEQUENCE [LARGE SCALE GENOMIC DNA]</scope>
</reference>
<keyword evidence="1" id="KW-1133">Transmembrane helix</keyword>
<organism evidence="2 3">
    <name type="scientific">Candidatus Uhrbacteria bacterium RIFOXYB2_FULL_45_11</name>
    <dbReference type="NCBI Taxonomy" id="1802421"/>
    <lineage>
        <taxon>Bacteria</taxon>
        <taxon>Candidatus Uhriibacteriota</taxon>
    </lineage>
</organism>
<accession>A0A1F7W4H4</accession>
<evidence type="ECO:0000313" key="2">
    <source>
        <dbReference type="EMBL" id="OGL97691.1"/>
    </source>
</evidence>
<proteinExistence type="predicted"/>
<keyword evidence="1" id="KW-0812">Transmembrane</keyword>
<dbReference type="AlphaFoldDB" id="A0A1F7W4H4"/>
<sequence>MKLKRHVQMNFLKNILIIIFALGLLPILAKSIHDIQLEQSSNLLLVISMLLVTVCFANFEFTYAKSEMNKPSGTFLALCSTFIFMFLIAIQLEYIVLIIKEIYPTVFPMFVGMSVLLYIGMILYDFWDLVRMEQRIEFKYKL</sequence>
<evidence type="ECO:0000313" key="3">
    <source>
        <dbReference type="Proteomes" id="UP000177331"/>
    </source>
</evidence>
<dbReference type="EMBL" id="MGFD01000037">
    <property type="protein sequence ID" value="OGL97691.1"/>
    <property type="molecule type" value="Genomic_DNA"/>
</dbReference>